<comment type="caution">
    <text evidence="2">The sequence shown here is derived from an EMBL/GenBank/DDBJ whole genome shotgun (WGS) entry which is preliminary data.</text>
</comment>
<dbReference type="AlphaFoldDB" id="A0A328AEX7"/>
<dbReference type="InterPro" id="IPR006311">
    <property type="entry name" value="TAT_signal"/>
</dbReference>
<feature type="domain" description="Dienelactone hydrolase" evidence="1">
    <location>
        <begin position="64"/>
        <end position="292"/>
    </location>
</feature>
<protein>
    <submittedName>
        <fullName evidence="2">Dienelactone hydrolase family protein</fullName>
    </submittedName>
</protein>
<evidence type="ECO:0000313" key="2">
    <source>
        <dbReference type="EMBL" id="RAK53282.1"/>
    </source>
</evidence>
<dbReference type="Proteomes" id="UP000249254">
    <property type="component" value="Unassembled WGS sequence"/>
</dbReference>
<evidence type="ECO:0000313" key="3">
    <source>
        <dbReference type="Proteomes" id="UP000249254"/>
    </source>
</evidence>
<accession>A0A328AEX7</accession>
<dbReference type="Pfam" id="PF01738">
    <property type="entry name" value="DLH"/>
    <property type="match status" value="1"/>
</dbReference>
<keyword evidence="3" id="KW-1185">Reference proteome</keyword>
<dbReference type="Gene3D" id="3.40.50.1820">
    <property type="entry name" value="alpha/beta hydrolase"/>
    <property type="match status" value="1"/>
</dbReference>
<evidence type="ECO:0000259" key="1">
    <source>
        <dbReference type="Pfam" id="PF01738"/>
    </source>
</evidence>
<gene>
    <name evidence="2" type="ORF">DJ017_01435</name>
</gene>
<dbReference type="OrthoDB" id="9787933at2"/>
<dbReference type="EMBL" id="QFYQ01000001">
    <property type="protein sequence ID" value="RAK53282.1"/>
    <property type="molecule type" value="Genomic_DNA"/>
</dbReference>
<dbReference type="InterPro" id="IPR051049">
    <property type="entry name" value="Dienelactone_hydrolase-like"/>
</dbReference>
<reference evidence="3" key="1">
    <citation type="submission" date="2018-05" db="EMBL/GenBank/DDBJ databases">
        <authorList>
            <person name="Li X."/>
        </authorList>
    </citation>
    <scope>NUCLEOTIDE SEQUENCE [LARGE SCALE GENOMIC DNA]</scope>
    <source>
        <strain evidence="3">LX32</strain>
    </source>
</reference>
<dbReference type="PANTHER" id="PTHR46623:SF10">
    <property type="entry name" value="CARBOXYMETHYLENEBUTENOLIDASE HOMOLOG"/>
    <property type="match status" value="1"/>
</dbReference>
<dbReference type="RefSeq" id="WP_111527034.1">
    <property type="nucleotide sequence ID" value="NZ_JBHRSG010000001.1"/>
</dbReference>
<dbReference type="InterPro" id="IPR002925">
    <property type="entry name" value="Dienelactn_hydro"/>
</dbReference>
<keyword evidence="2" id="KW-0378">Hydrolase</keyword>
<organism evidence="2 3">
    <name type="scientific">Phenylobacterium soli</name>
    <dbReference type="NCBI Taxonomy" id="2170551"/>
    <lineage>
        <taxon>Bacteria</taxon>
        <taxon>Pseudomonadati</taxon>
        <taxon>Pseudomonadota</taxon>
        <taxon>Alphaproteobacteria</taxon>
        <taxon>Caulobacterales</taxon>
        <taxon>Caulobacteraceae</taxon>
        <taxon>Phenylobacterium</taxon>
    </lineage>
</organism>
<dbReference type="PROSITE" id="PS51318">
    <property type="entry name" value="TAT"/>
    <property type="match status" value="1"/>
</dbReference>
<name>A0A328AEX7_9CAUL</name>
<dbReference type="GO" id="GO:0016787">
    <property type="term" value="F:hydrolase activity"/>
    <property type="evidence" value="ECO:0007669"/>
    <property type="project" value="UniProtKB-KW"/>
</dbReference>
<proteinExistence type="predicted"/>
<dbReference type="SUPFAM" id="SSF53474">
    <property type="entry name" value="alpha/beta-Hydrolases"/>
    <property type="match status" value="1"/>
</dbReference>
<dbReference type="InterPro" id="IPR029058">
    <property type="entry name" value="AB_hydrolase_fold"/>
</dbReference>
<dbReference type="PANTHER" id="PTHR46623">
    <property type="entry name" value="CARBOXYMETHYLENEBUTENOLIDASE-RELATED"/>
    <property type="match status" value="1"/>
</dbReference>
<sequence length="294" mass="30977">MCDDEIHQSQQLDQNLTHDPRLSRRGFGLAAAALAGYATTAEAQAAAVVVETDVSVKTPDGVADAVLFTPPGKGPYPGVLIWTDIGGLRPVFRDMGRRLAAAGYVVLVPNPFYRSQKAPVIEGPLNFGDPAVRQRLFAMRGAMTNEGIDKDATAYVGFLDAQAKVNRKAKIGVQGYCMGGPLTLRTGAASARIGAGATFHGGTLVTKTADSPHLLAPKLHGEYLVCEADNDDKSDPAAKDTVRAAFAAAKVPLKLEVYEGAMHGWCVPGAAVYNAAAAEKAWSELLALYKRALG</sequence>